<protein>
    <submittedName>
        <fullName evidence="2">DUF881 domain-containing protein</fullName>
    </submittedName>
</protein>
<gene>
    <name evidence="2" type="ORF">HGA02_04665</name>
</gene>
<accession>A0ABX1JX37</accession>
<dbReference type="PANTHER" id="PTHR37313">
    <property type="entry name" value="UPF0749 PROTEIN RV1825"/>
    <property type="match status" value="1"/>
</dbReference>
<organism evidence="2 3">
    <name type="scientific">Cellulomonas septica</name>
    <dbReference type="NCBI Taxonomy" id="285080"/>
    <lineage>
        <taxon>Bacteria</taxon>
        <taxon>Bacillati</taxon>
        <taxon>Actinomycetota</taxon>
        <taxon>Actinomycetes</taxon>
        <taxon>Micrococcales</taxon>
        <taxon>Cellulomonadaceae</taxon>
        <taxon>Cellulomonas</taxon>
    </lineage>
</organism>
<comment type="caution">
    <text evidence="2">The sequence shown here is derived from an EMBL/GenBank/DDBJ whole genome shotgun (WGS) entry which is preliminary data.</text>
</comment>
<reference evidence="2 3" key="1">
    <citation type="submission" date="2020-04" db="EMBL/GenBank/DDBJ databases">
        <title>MicrobeNet Type strains.</title>
        <authorList>
            <person name="Nicholson A.C."/>
        </authorList>
    </citation>
    <scope>NUCLEOTIDE SEQUENCE [LARGE SCALE GENOMIC DNA]</scope>
    <source>
        <strain evidence="2 3">ATCC BAA-787</strain>
    </source>
</reference>
<dbReference type="Pfam" id="PF05949">
    <property type="entry name" value="DUF881"/>
    <property type="match status" value="1"/>
</dbReference>
<evidence type="ECO:0000256" key="1">
    <source>
        <dbReference type="ARBA" id="ARBA00009108"/>
    </source>
</evidence>
<sequence length="245" mass="25632">MAATPGNGWSVLGRALKPRVNRAQVLAGVLCALLGFALAVQIRQTSDLSLSGMRQADLVRILDEATTRGDSLERERADLLDERDELLSGSDTRQAALDALRRSAETQGILAGRLPAEGRGVVVTVSDSGAQVKSVTMLNMLEELRNAGAEAMQLNDLRITASSAFTGTAGAIQLDGTTLTPPYVWKVIGDPDTIATALQMPGGAFAEVRNNGGNASVEQQDLVEVSAIRVVPDPVHATPVPPAAG</sequence>
<evidence type="ECO:0000313" key="2">
    <source>
        <dbReference type="EMBL" id="NKY38844.1"/>
    </source>
</evidence>
<dbReference type="Proteomes" id="UP000777774">
    <property type="component" value="Unassembled WGS sequence"/>
</dbReference>
<dbReference type="PANTHER" id="PTHR37313:SF2">
    <property type="entry name" value="UPF0749 PROTEIN YLXX"/>
    <property type="match status" value="1"/>
</dbReference>
<comment type="similarity">
    <text evidence="1">Belongs to the UPF0749 family.</text>
</comment>
<dbReference type="InterPro" id="IPR010273">
    <property type="entry name" value="DUF881"/>
</dbReference>
<name>A0ABX1JX37_9CELL</name>
<dbReference type="Gene3D" id="3.30.70.1880">
    <property type="entry name" value="Protein of unknown function DUF881"/>
    <property type="match status" value="1"/>
</dbReference>
<dbReference type="EMBL" id="JAAXOY010000065">
    <property type="protein sequence ID" value="NKY38844.1"/>
    <property type="molecule type" value="Genomic_DNA"/>
</dbReference>
<proteinExistence type="inferred from homology"/>
<keyword evidence="3" id="KW-1185">Reference proteome</keyword>
<evidence type="ECO:0000313" key="3">
    <source>
        <dbReference type="Proteomes" id="UP000777774"/>
    </source>
</evidence>